<name>A0A0X3P4N9_SCHSO</name>
<dbReference type="AlphaFoldDB" id="A0A0X3P4N9"/>
<keyword evidence="2" id="KW-1133">Transmembrane helix</keyword>
<keyword evidence="2" id="KW-0812">Transmembrane</keyword>
<feature type="transmembrane region" description="Helical" evidence="2">
    <location>
        <begin position="125"/>
        <end position="146"/>
    </location>
</feature>
<gene>
    <name evidence="3" type="primary">S43A3</name>
    <name evidence="3" type="ORF">TR84726</name>
</gene>
<dbReference type="InterPro" id="IPR011701">
    <property type="entry name" value="MFS"/>
</dbReference>
<proteinExistence type="predicted"/>
<sequence length="531" mass="58080">MNFCKRLDKCLSHPVRKTLGVIFGVVEMLFFGGIIFGFNALYPVLKAERIYSHVCNNSHSPVGCDGQTAVYGYAFTTYTVLQMVMLLVIGLAVDNIGLRAVKLSSASLFSFGALLFAFTSASQSWLLFPAGACVSVGGIALLICNFSISKLFTKSSALVLAIITGSYDSSASVFAIASIAYEAGLSYRAIFMTISTVSLSLNIFSSLFILTTNLADMSKFNTDLVLTASWPTEGKLDQEDKEDSDNNSTQMENFKQENSTGDDRTGYGTPTTEDEQIANILHRRFPTVTESLRSLPFMMGLLFFSCSLLRFTFFLTQLGTLSQFQLGKSEAGTRMGRILSFVLGGGIIAGFCCGSTIDCLRAKFRPLISRALTMKQVNCGGKAIARDYVVYWLLLCPQSVAMLVIILATAVSSCLVFVNKEEAYYVNFFFIVIMRGFLFSTFASFLLTGFPLEHFGTLYGISASLAGAFSCLQYALLQPKPDVANCVSLVFVALMLILPVWVLSNAIKAFRRIACHPQHGTNKTLFVVRQC</sequence>
<feature type="transmembrane region" description="Helical" evidence="2">
    <location>
        <begin position="187"/>
        <end position="210"/>
    </location>
</feature>
<dbReference type="Pfam" id="PF07690">
    <property type="entry name" value="MFS_1"/>
    <property type="match status" value="1"/>
</dbReference>
<feature type="transmembrane region" description="Helical" evidence="2">
    <location>
        <begin position="458"/>
        <end position="476"/>
    </location>
</feature>
<feature type="transmembrane region" description="Helical" evidence="2">
    <location>
        <begin position="70"/>
        <end position="93"/>
    </location>
</feature>
<feature type="compositionally biased region" description="Polar residues" evidence="1">
    <location>
        <begin position="246"/>
        <end position="259"/>
    </location>
</feature>
<accession>A0A0X3P4N9</accession>
<feature type="transmembrane region" description="Helical" evidence="2">
    <location>
        <begin position="338"/>
        <end position="360"/>
    </location>
</feature>
<dbReference type="InterPro" id="IPR027197">
    <property type="entry name" value="SLC43A3"/>
</dbReference>
<feature type="transmembrane region" description="Helical" evidence="2">
    <location>
        <begin position="297"/>
        <end position="318"/>
    </location>
</feature>
<evidence type="ECO:0000256" key="2">
    <source>
        <dbReference type="SAM" id="Phobius"/>
    </source>
</evidence>
<evidence type="ECO:0000256" key="1">
    <source>
        <dbReference type="SAM" id="MobiDB-lite"/>
    </source>
</evidence>
<feature type="transmembrane region" description="Helical" evidence="2">
    <location>
        <begin position="158"/>
        <end position="181"/>
    </location>
</feature>
<dbReference type="PANTHER" id="PTHR20765:SF1">
    <property type="entry name" value="EQUILIBRATIVE NUCLEOBASE TRANSPORTER 1"/>
    <property type="match status" value="1"/>
</dbReference>
<protein>
    <submittedName>
        <fullName evidence="3">Solute carrier family 43 member 3</fullName>
    </submittedName>
</protein>
<dbReference type="InterPro" id="IPR036259">
    <property type="entry name" value="MFS_trans_sf"/>
</dbReference>
<dbReference type="EMBL" id="GEEE01016366">
    <property type="protein sequence ID" value="JAP46859.1"/>
    <property type="molecule type" value="Transcribed_RNA"/>
</dbReference>
<organism evidence="3">
    <name type="scientific">Schistocephalus solidus</name>
    <name type="common">Tapeworm</name>
    <dbReference type="NCBI Taxonomy" id="70667"/>
    <lineage>
        <taxon>Eukaryota</taxon>
        <taxon>Metazoa</taxon>
        <taxon>Spiralia</taxon>
        <taxon>Lophotrochozoa</taxon>
        <taxon>Platyhelminthes</taxon>
        <taxon>Cestoda</taxon>
        <taxon>Eucestoda</taxon>
        <taxon>Diphyllobothriidea</taxon>
        <taxon>Diphyllobothriidae</taxon>
        <taxon>Schistocephalus</taxon>
    </lineage>
</organism>
<feature type="transmembrane region" description="Helical" evidence="2">
    <location>
        <begin position="482"/>
        <end position="503"/>
    </location>
</feature>
<feature type="transmembrane region" description="Helical" evidence="2">
    <location>
        <begin position="390"/>
        <end position="418"/>
    </location>
</feature>
<dbReference type="Gene3D" id="1.20.1250.20">
    <property type="entry name" value="MFS general substrate transporter like domains"/>
    <property type="match status" value="1"/>
</dbReference>
<dbReference type="PANTHER" id="PTHR20765">
    <property type="entry name" value="SOLUTE CARRIER FAMILY 43 MEMBER 3-RELATED"/>
    <property type="match status" value="1"/>
</dbReference>
<feature type="transmembrane region" description="Helical" evidence="2">
    <location>
        <begin position="21"/>
        <end position="42"/>
    </location>
</feature>
<dbReference type="GO" id="GO:0022857">
    <property type="term" value="F:transmembrane transporter activity"/>
    <property type="evidence" value="ECO:0007669"/>
    <property type="project" value="InterPro"/>
</dbReference>
<evidence type="ECO:0000313" key="3">
    <source>
        <dbReference type="EMBL" id="JAP46859.1"/>
    </source>
</evidence>
<dbReference type="SUPFAM" id="SSF103473">
    <property type="entry name" value="MFS general substrate transporter"/>
    <property type="match status" value="1"/>
</dbReference>
<feature type="region of interest" description="Disordered" evidence="1">
    <location>
        <begin position="235"/>
        <end position="273"/>
    </location>
</feature>
<feature type="transmembrane region" description="Helical" evidence="2">
    <location>
        <begin position="424"/>
        <end position="446"/>
    </location>
</feature>
<feature type="transmembrane region" description="Helical" evidence="2">
    <location>
        <begin position="100"/>
        <end position="119"/>
    </location>
</feature>
<reference evidence="3" key="1">
    <citation type="submission" date="2016-01" db="EMBL/GenBank/DDBJ databases">
        <title>Reference transcriptome for the parasite Schistocephalus solidus: insights into the molecular evolution of parasitism.</title>
        <authorList>
            <person name="Hebert F.O."/>
            <person name="Grambauer S."/>
            <person name="Barber I."/>
            <person name="Landry C.R."/>
            <person name="Aubin-Horth N."/>
        </authorList>
    </citation>
    <scope>NUCLEOTIDE SEQUENCE</scope>
</reference>
<keyword evidence="2" id="KW-0472">Membrane</keyword>